<feature type="transmembrane region" description="Helical" evidence="5">
    <location>
        <begin position="159"/>
        <end position="184"/>
    </location>
</feature>
<sequence>MTFLKHILSVIRWLSLDVVVGGVIFTCSMAKVAQVELPVSIPVALACCIWLIYTLDHLIDGNSRDRDPSMERHVFHRKYRRPIFVLFLLVAGLGLRLLFFIPHSTLIYGCVLLGLVGLYFLSIWLFKIYFAKEIFIAVLYACGIYLGTFSLGSHIDSSLVLFFSQTVLMAAINLLLFSYYEVAYDTQDGHRSWATHFGAARTLSHLRWMIVVLGVLIVTSFFLHSKESELVLQYIFVMMSGLLAAIYWFPEWFKQQERFRWIGDVVFLFPGLIYLF</sequence>
<evidence type="ECO:0000313" key="6">
    <source>
        <dbReference type="EMBL" id="UXX80139.1"/>
    </source>
</evidence>
<evidence type="ECO:0000256" key="4">
    <source>
        <dbReference type="ARBA" id="ARBA00023136"/>
    </source>
</evidence>
<accession>A0ABY6D2K3</accession>
<keyword evidence="4 5" id="KW-0472">Membrane</keyword>
<comment type="subcellular location">
    <subcellularLocation>
        <location evidence="1">Membrane</location>
        <topology evidence="1">Multi-pass membrane protein</topology>
    </subcellularLocation>
</comment>
<keyword evidence="3 5" id="KW-1133">Transmembrane helix</keyword>
<gene>
    <name evidence="6" type="ORF">N7E81_03365</name>
</gene>
<protein>
    <submittedName>
        <fullName evidence="6">UbiA family prenyltransferase</fullName>
    </submittedName>
</protein>
<evidence type="ECO:0000256" key="5">
    <source>
        <dbReference type="SAM" id="Phobius"/>
    </source>
</evidence>
<keyword evidence="7" id="KW-1185">Reference proteome</keyword>
<feature type="transmembrane region" description="Helical" evidence="5">
    <location>
        <begin position="79"/>
        <end position="100"/>
    </location>
</feature>
<organism evidence="6 7">
    <name type="scientific">Reichenbachiella carrageenanivorans</name>
    <dbReference type="NCBI Taxonomy" id="2979869"/>
    <lineage>
        <taxon>Bacteria</taxon>
        <taxon>Pseudomonadati</taxon>
        <taxon>Bacteroidota</taxon>
        <taxon>Cytophagia</taxon>
        <taxon>Cytophagales</taxon>
        <taxon>Reichenbachiellaceae</taxon>
        <taxon>Reichenbachiella</taxon>
    </lineage>
</organism>
<evidence type="ECO:0000256" key="3">
    <source>
        <dbReference type="ARBA" id="ARBA00022989"/>
    </source>
</evidence>
<keyword evidence="2 5" id="KW-0812">Transmembrane</keyword>
<dbReference type="EMBL" id="CP106735">
    <property type="protein sequence ID" value="UXX80139.1"/>
    <property type="molecule type" value="Genomic_DNA"/>
</dbReference>
<evidence type="ECO:0000256" key="2">
    <source>
        <dbReference type="ARBA" id="ARBA00022692"/>
    </source>
</evidence>
<feature type="transmembrane region" description="Helical" evidence="5">
    <location>
        <begin position="39"/>
        <end position="59"/>
    </location>
</feature>
<dbReference type="Pfam" id="PF01040">
    <property type="entry name" value="UbiA"/>
    <property type="match status" value="1"/>
</dbReference>
<evidence type="ECO:0000256" key="1">
    <source>
        <dbReference type="ARBA" id="ARBA00004141"/>
    </source>
</evidence>
<dbReference type="Proteomes" id="UP001062165">
    <property type="component" value="Chromosome"/>
</dbReference>
<feature type="transmembrane region" description="Helical" evidence="5">
    <location>
        <begin position="230"/>
        <end position="250"/>
    </location>
</feature>
<feature type="transmembrane region" description="Helical" evidence="5">
    <location>
        <begin position="12"/>
        <end position="33"/>
    </location>
</feature>
<feature type="transmembrane region" description="Helical" evidence="5">
    <location>
        <begin position="205"/>
        <end position="224"/>
    </location>
</feature>
<evidence type="ECO:0000313" key="7">
    <source>
        <dbReference type="Proteomes" id="UP001062165"/>
    </source>
</evidence>
<dbReference type="InterPro" id="IPR000537">
    <property type="entry name" value="UbiA_prenyltransferase"/>
</dbReference>
<feature type="transmembrane region" description="Helical" evidence="5">
    <location>
        <begin position="106"/>
        <end position="126"/>
    </location>
</feature>
<proteinExistence type="predicted"/>
<dbReference type="RefSeq" id="WP_263051869.1">
    <property type="nucleotide sequence ID" value="NZ_CP106735.1"/>
</dbReference>
<name>A0ABY6D2K3_9BACT</name>
<feature type="transmembrane region" description="Helical" evidence="5">
    <location>
        <begin position="133"/>
        <end position="153"/>
    </location>
</feature>
<reference evidence="6" key="1">
    <citation type="submission" date="2022-10" db="EMBL/GenBank/DDBJ databases">
        <title>Comparative genomics and taxonomic characterization of three novel marine species of genus Reichenbachiella exhibiting antioxidant and polysaccharide degradation activities.</title>
        <authorList>
            <person name="Muhammad N."/>
            <person name="Lee Y.-J."/>
            <person name="Ko J."/>
            <person name="Kim S.-G."/>
        </authorList>
    </citation>
    <scope>NUCLEOTIDE SEQUENCE</scope>
    <source>
        <strain evidence="6">Wsw4-B4</strain>
    </source>
</reference>